<keyword evidence="3" id="KW-1185">Reference proteome</keyword>
<dbReference type="InterPro" id="IPR007921">
    <property type="entry name" value="CHAP_dom"/>
</dbReference>
<dbReference type="OrthoDB" id="299748at2759"/>
<dbReference type="Gene3D" id="3.90.1720.10">
    <property type="entry name" value="endopeptidase domain like (from Nostoc punctiforme)"/>
    <property type="match status" value="1"/>
</dbReference>
<dbReference type="SUPFAM" id="SSF54001">
    <property type="entry name" value="Cysteine proteinases"/>
    <property type="match status" value="1"/>
</dbReference>
<dbReference type="PROSITE" id="PS50911">
    <property type="entry name" value="CHAP"/>
    <property type="match status" value="1"/>
</dbReference>
<reference evidence="2 3" key="1">
    <citation type="submission" date="2012-04" db="EMBL/GenBank/DDBJ databases">
        <title>The Genome Sequence of Saprolegnia declina VS20.</title>
        <authorList>
            <consortium name="The Broad Institute Genome Sequencing Platform"/>
            <person name="Russ C."/>
            <person name="Nusbaum C."/>
            <person name="Tyler B."/>
            <person name="van West P."/>
            <person name="Dieguez-Uribeondo J."/>
            <person name="de Bruijn I."/>
            <person name="Tripathy S."/>
            <person name="Jiang R."/>
            <person name="Young S.K."/>
            <person name="Zeng Q."/>
            <person name="Gargeya S."/>
            <person name="Fitzgerald M."/>
            <person name="Haas B."/>
            <person name="Abouelleil A."/>
            <person name="Alvarado L."/>
            <person name="Arachchi H.M."/>
            <person name="Berlin A."/>
            <person name="Chapman S.B."/>
            <person name="Goldberg J."/>
            <person name="Griggs A."/>
            <person name="Gujja S."/>
            <person name="Hansen M."/>
            <person name="Howarth C."/>
            <person name="Imamovic A."/>
            <person name="Larimer J."/>
            <person name="McCowen C."/>
            <person name="Montmayeur A."/>
            <person name="Murphy C."/>
            <person name="Neiman D."/>
            <person name="Pearson M."/>
            <person name="Priest M."/>
            <person name="Roberts A."/>
            <person name="Saif S."/>
            <person name="Shea T."/>
            <person name="Sisk P."/>
            <person name="Sykes S."/>
            <person name="Wortman J."/>
            <person name="Nusbaum C."/>
            <person name="Birren B."/>
        </authorList>
    </citation>
    <scope>NUCLEOTIDE SEQUENCE [LARGE SCALE GENOMIC DNA]</scope>
    <source>
        <strain evidence="2 3">VS20</strain>
    </source>
</reference>
<name>T0QUQ4_SAPDV</name>
<protein>
    <recommendedName>
        <fullName evidence="1">Peptidase C51 domain-containing protein</fullName>
    </recommendedName>
</protein>
<dbReference type="GeneID" id="19945519"/>
<gene>
    <name evidence="2" type="ORF">SDRG_04792</name>
</gene>
<organism evidence="2 3">
    <name type="scientific">Saprolegnia diclina (strain VS20)</name>
    <dbReference type="NCBI Taxonomy" id="1156394"/>
    <lineage>
        <taxon>Eukaryota</taxon>
        <taxon>Sar</taxon>
        <taxon>Stramenopiles</taxon>
        <taxon>Oomycota</taxon>
        <taxon>Saprolegniomycetes</taxon>
        <taxon>Saprolegniales</taxon>
        <taxon>Saprolegniaceae</taxon>
        <taxon>Saprolegnia</taxon>
    </lineage>
</organism>
<sequence>MTHTATHSAPLSPTSALKHATTASPEICLDDASFAARRRASPFGTLLGTRDGVEVYSSRGGNRGNFKSHFHNGHFTGVRWQCVELARRYLLVQFGVTFESIGFAYEIFEPTTRFANVATRFLTPVTRHRNGSLTRPTKGSLLIWNHGGINTYTGHVAVIVGVTDSHVDIIEQNMDDTIWTEAYSRRLRVVTDGHSHYTIQNFHSNETILGWVSLATETTSA</sequence>
<dbReference type="GO" id="GO:0016874">
    <property type="term" value="F:ligase activity"/>
    <property type="evidence" value="ECO:0007669"/>
    <property type="project" value="TreeGrafter"/>
</dbReference>
<accession>T0QUQ4</accession>
<dbReference type="AlphaFoldDB" id="T0QUQ4"/>
<dbReference type="PANTHER" id="PTHR30094">
    <property type="entry name" value="BIFUNCTIONAL GLUTATHIONYLSPERMIDINE SYNTHETASE/AMIDASE-RELATED"/>
    <property type="match status" value="1"/>
</dbReference>
<feature type="domain" description="Peptidase C51" evidence="1">
    <location>
        <begin position="57"/>
        <end position="199"/>
    </location>
</feature>
<evidence type="ECO:0000313" key="3">
    <source>
        <dbReference type="Proteomes" id="UP000030762"/>
    </source>
</evidence>
<evidence type="ECO:0000259" key="1">
    <source>
        <dbReference type="PROSITE" id="PS50911"/>
    </source>
</evidence>
<dbReference type="InParanoid" id="T0QUQ4"/>
<dbReference type="PANTHER" id="PTHR30094:SF0">
    <property type="entry name" value="BIFUNCTIONAL GLUTATHIONYLSPERMIDINE SYNTHETASE_AMIDASE-RELATED"/>
    <property type="match status" value="1"/>
</dbReference>
<dbReference type="STRING" id="1156394.T0QUQ4"/>
<dbReference type="RefSeq" id="XP_008608698.1">
    <property type="nucleotide sequence ID" value="XM_008610476.1"/>
</dbReference>
<dbReference type="InterPro" id="IPR038765">
    <property type="entry name" value="Papain-like_cys_pep_sf"/>
</dbReference>
<dbReference type="Proteomes" id="UP000030762">
    <property type="component" value="Unassembled WGS sequence"/>
</dbReference>
<dbReference type="eggNOG" id="ENOG502S2KT">
    <property type="taxonomic scope" value="Eukaryota"/>
</dbReference>
<dbReference type="Pfam" id="PF05257">
    <property type="entry name" value="CHAP"/>
    <property type="match status" value="1"/>
</dbReference>
<evidence type="ECO:0000313" key="2">
    <source>
        <dbReference type="EMBL" id="EQC37765.1"/>
    </source>
</evidence>
<dbReference type="OMA" id="RIHEYQT"/>
<proteinExistence type="predicted"/>
<dbReference type="VEuPathDB" id="FungiDB:SDRG_04792"/>
<dbReference type="EMBL" id="JH767143">
    <property type="protein sequence ID" value="EQC37765.1"/>
    <property type="molecule type" value="Genomic_DNA"/>
</dbReference>
<dbReference type="InterPro" id="IPR051705">
    <property type="entry name" value="Gsp_Synthetase/Amidase"/>
</dbReference>